<keyword evidence="3 6" id="KW-1133">Transmembrane helix</keyword>
<comment type="subcellular location">
    <subcellularLocation>
        <location evidence="1">Membrane</location>
        <topology evidence="1">Multi-pass membrane protein</topology>
    </subcellularLocation>
</comment>
<feature type="transmembrane region" description="Helical" evidence="6">
    <location>
        <begin position="304"/>
        <end position="327"/>
    </location>
</feature>
<accession>A0A4P9X894</accession>
<evidence type="ECO:0000313" key="7">
    <source>
        <dbReference type="EMBL" id="RKP01478.1"/>
    </source>
</evidence>
<keyword evidence="4 6" id="KW-0472">Membrane</keyword>
<proteinExistence type="predicted"/>
<dbReference type="Pfam" id="PF02535">
    <property type="entry name" value="Zip"/>
    <property type="match status" value="2"/>
</dbReference>
<evidence type="ECO:0000313" key="8">
    <source>
        <dbReference type="Proteomes" id="UP000274922"/>
    </source>
</evidence>
<keyword evidence="8" id="KW-1185">Reference proteome</keyword>
<name>A0A4P9X894_9FUNG</name>
<feature type="transmembrane region" description="Helical" evidence="6">
    <location>
        <begin position="38"/>
        <end position="60"/>
    </location>
</feature>
<evidence type="ECO:0000256" key="2">
    <source>
        <dbReference type="ARBA" id="ARBA00022692"/>
    </source>
</evidence>
<feature type="compositionally biased region" description="Basic residues" evidence="5">
    <location>
        <begin position="334"/>
        <end position="353"/>
    </location>
</feature>
<evidence type="ECO:0000256" key="5">
    <source>
        <dbReference type="SAM" id="MobiDB-lite"/>
    </source>
</evidence>
<dbReference type="GO" id="GO:0005385">
    <property type="term" value="F:zinc ion transmembrane transporter activity"/>
    <property type="evidence" value="ECO:0007669"/>
    <property type="project" value="TreeGrafter"/>
</dbReference>
<reference evidence="8" key="1">
    <citation type="journal article" date="2018" name="Nat. Microbiol.">
        <title>Leveraging single-cell genomics to expand the fungal tree of life.</title>
        <authorList>
            <person name="Ahrendt S.R."/>
            <person name="Quandt C.A."/>
            <person name="Ciobanu D."/>
            <person name="Clum A."/>
            <person name="Salamov A."/>
            <person name="Andreopoulos B."/>
            <person name="Cheng J.F."/>
            <person name="Woyke T."/>
            <person name="Pelin A."/>
            <person name="Henrissat B."/>
            <person name="Reynolds N.K."/>
            <person name="Benny G.L."/>
            <person name="Smith M.E."/>
            <person name="James T.Y."/>
            <person name="Grigoriev I.V."/>
        </authorList>
    </citation>
    <scope>NUCLEOTIDE SEQUENCE [LARGE SCALE GENOMIC DNA]</scope>
    <source>
        <strain evidence="8">ATCC 52028</strain>
    </source>
</reference>
<dbReference type="Proteomes" id="UP000274922">
    <property type="component" value="Unassembled WGS sequence"/>
</dbReference>
<gene>
    <name evidence="7" type="ORF">CXG81DRAFT_25862</name>
</gene>
<protein>
    <recommendedName>
        <fullName evidence="9">Zinc/iron permease</fullName>
    </recommendedName>
</protein>
<sequence>MCTAPGAAAVEAGANVLQQYLAPYIPVAWATALGEPHVAAFTLSAIASTGTLLGGLLVLIPAKLFGANIADPRTKRMMGWMEAFSGGVMLYMTFTDLLPEAETDIGKIQTMLFFFLGVLLFLVLDLLLIPRVESATGTTDEAASSSSAAATSSLKASSQSRTNHPSAVAKAAEHAELMRTSMVTFLALTLHNAPEGLGVYLAGLSSLKQGVQFSVAILLHNIPEGMVVAIPTYVATGSATWALFLTLLSGLAEPAGVVIGSLALAPWITPQHLSRCLACVGGIMAAISIHELQPAAQKYAGKTAATLAAFTGMLVAFVSLEGVGLLFDGHHHGHGHSHSHSHGHGHGHSHGHSLSHEYDLDFDEL</sequence>
<dbReference type="GO" id="GO:0016020">
    <property type="term" value="C:membrane"/>
    <property type="evidence" value="ECO:0007669"/>
    <property type="project" value="UniProtKB-SubCell"/>
</dbReference>
<evidence type="ECO:0000256" key="1">
    <source>
        <dbReference type="ARBA" id="ARBA00004141"/>
    </source>
</evidence>
<evidence type="ECO:0008006" key="9">
    <source>
        <dbReference type="Google" id="ProtNLM"/>
    </source>
</evidence>
<evidence type="ECO:0000256" key="4">
    <source>
        <dbReference type="ARBA" id="ARBA00023136"/>
    </source>
</evidence>
<feature type="region of interest" description="Disordered" evidence="5">
    <location>
        <begin position="334"/>
        <end position="354"/>
    </location>
</feature>
<evidence type="ECO:0000256" key="6">
    <source>
        <dbReference type="SAM" id="Phobius"/>
    </source>
</evidence>
<dbReference type="PANTHER" id="PTHR11040:SF210">
    <property type="entry name" value="ZINC-REGULATED TRANSPORTER 3"/>
    <property type="match status" value="1"/>
</dbReference>
<feature type="transmembrane region" description="Helical" evidence="6">
    <location>
        <begin position="80"/>
        <end position="98"/>
    </location>
</feature>
<dbReference type="STRING" id="1555241.A0A4P9X894"/>
<feature type="transmembrane region" description="Helical" evidence="6">
    <location>
        <begin position="110"/>
        <end position="129"/>
    </location>
</feature>
<dbReference type="InterPro" id="IPR003689">
    <property type="entry name" value="ZIP"/>
</dbReference>
<dbReference type="AlphaFoldDB" id="A0A4P9X894"/>
<dbReference type="OrthoDB" id="262547at2759"/>
<organism evidence="7 8">
    <name type="scientific">Caulochytrium protostelioides</name>
    <dbReference type="NCBI Taxonomy" id="1555241"/>
    <lineage>
        <taxon>Eukaryota</taxon>
        <taxon>Fungi</taxon>
        <taxon>Fungi incertae sedis</taxon>
        <taxon>Chytridiomycota</taxon>
        <taxon>Chytridiomycota incertae sedis</taxon>
        <taxon>Chytridiomycetes</taxon>
        <taxon>Caulochytriales</taxon>
        <taxon>Caulochytriaceae</taxon>
        <taxon>Caulochytrium</taxon>
    </lineage>
</organism>
<evidence type="ECO:0000256" key="3">
    <source>
        <dbReference type="ARBA" id="ARBA00022989"/>
    </source>
</evidence>
<dbReference type="EMBL" id="ML014171">
    <property type="protein sequence ID" value="RKP01478.1"/>
    <property type="molecule type" value="Genomic_DNA"/>
</dbReference>
<keyword evidence="2 6" id="KW-0812">Transmembrane</keyword>
<dbReference type="PANTHER" id="PTHR11040">
    <property type="entry name" value="ZINC/IRON TRANSPORTER"/>
    <property type="match status" value="1"/>
</dbReference>